<dbReference type="Gene3D" id="2.60.40.1240">
    <property type="match status" value="1"/>
</dbReference>
<organism evidence="4">
    <name type="scientific">Siphoviridae sp. ctHxr66</name>
    <dbReference type="NCBI Taxonomy" id="2826237"/>
    <lineage>
        <taxon>Viruses</taxon>
        <taxon>Duplodnaviria</taxon>
        <taxon>Heunggongvirae</taxon>
        <taxon>Uroviricota</taxon>
        <taxon>Caudoviricetes</taxon>
    </lineage>
</organism>
<evidence type="ECO:0000259" key="3">
    <source>
        <dbReference type="Pfam" id="PF11611"/>
    </source>
</evidence>
<dbReference type="InterPro" id="IPR029051">
    <property type="entry name" value="DUF4352"/>
</dbReference>
<keyword evidence="1" id="KW-0732">Signal</keyword>
<evidence type="ECO:0000313" key="4">
    <source>
        <dbReference type="EMBL" id="DAD81774.1"/>
    </source>
</evidence>
<accession>A0A8S5MHT4</accession>
<evidence type="ECO:0000256" key="1">
    <source>
        <dbReference type="ARBA" id="ARBA00022729"/>
    </source>
</evidence>
<keyword evidence="2" id="KW-0472">Membrane</keyword>
<evidence type="ECO:0000256" key="2">
    <source>
        <dbReference type="SAM" id="Phobius"/>
    </source>
</evidence>
<proteinExistence type="predicted"/>
<reference evidence="4" key="1">
    <citation type="journal article" date="2021" name="Proc. Natl. Acad. Sci. U.S.A.">
        <title>A Catalog of Tens of Thousands of Viruses from Human Metagenomes Reveals Hidden Associations with Chronic Diseases.</title>
        <authorList>
            <person name="Tisza M.J."/>
            <person name="Buck C.B."/>
        </authorList>
    </citation>
    <scope>NUCLEOTIDE SEQUENCE</scope>
    <source>
        <strain evidence="4">CtHxr66</strain>
    </source>
</reference>
<dbReference type="EMBL" id="BK014907">
    <property type="protein sequence ID" value="DAD81774.1"/>
    <property type="molecule type" value="Genomic_DNA"/>
</dbReference>
<feature type="domain" description="DUF4352" evidence="3">
    <location>
        <begin position="78"/>
        <end position="198"/>
    </location>
</feature>
<sequence length="204" mass="21425">MDKMTKCKTCGADIAKSAKVCPACGAKQKKPVVLIVIAVFIAIGIIGTALGGSSPEKVGDTDAKGGNGSTAPQKTEFAVGDVASLKDIEVTFVSCTQSSGEGFYTPDSGNVFLFCEFAIENKSSKDISISSIMSFEAYVDDYSTNMSMTGTLAADKGQMDGTVAAGKKMSGVIGYEVPADWETLEIRFTPDFWSGNDITFIANQ</sequence>
<feature type="transmembrane region" description="Helical" evidence="2">
    <location>
        <begin position="32"/>
        <end position="52"/>
    </location>
</feature>
<keyword evidence="2" id="KW-0812">Transmembrane</keyword>
<dbReference type="InterPro" id="IPR029050">
    <property type="entry name" value="Immunoprotect_excell_Ig-like"/>
</dbReference>
<dbReference type="Pfam" id="PF11611">
    <property type="entry name" value="DUF4352"/>
    <property type="match status" value="1"/>
</dbReference>
<name>A0A8S5MHT4_9CAUD</name>
<protein>
    <recommendedName>
        <fullName evidence="3">DUF4352 domain-containing protein</fullName>
    </recommendedName>
</protein>
<keyword evidence="2" id="KW-1133">Transmembrane helix</keyword>